<protein>
    <recommendedName>
        <fullName evidence="4">Alginate export domain-containing protein</fullName>
    </recommendedName>
</protein>
<dbReference type="AlphaFoldDB" id="A0A6N6VVV1"/>
<gene>
    <name evidence="2" type="ORF">GCL60_02115</name>
</gene>
<evidence type="ECO:0000256" key="1">
    <source>
        <dbReference type="SAM" id="Phobius"/>
    </source>
</evidence>
<keyword evidence="1" id="KW-1133">Transmembrane helix</keyword>
<organism evidence="2 3">
    <name type="scientific">Silvanigrella paludirubra</name>
    <dbReference type="NCBI Taxonomy" id="2499159"/>
    <lineage>
        <taxon>Bacteria</taxon>
        <taxon>Pseudomonadati</taxon>
        <taxon>Bdellovibrionota</taxon>
        <taxon>Oligoflexia</taxon>
        <taxon>Silvanigrellales</taxon>
        <taxon>Silvanigrellaceae</taxon>
        <taxon>Silvanigrella</taxon>
    </lineage>
</organism>
<dbReference type="OrthoDB" id="9763101at2"/>
<proteinExistence type="predicted"/>
<sequence length="431" mass="49757">MTYLQHVLLKNNIRIFLFLISLFPFCNLSIFAQSIDKSLLDKIDLTGSVRGSYWTNDKNFTDTRNFAVGSAWLNLRSEEIIGTKFYLETYLQDENILGNKINNIVFREAYIDNTLGDFDFRNGRQIIVWGRADKINPTDNLSVKNYKKLFTNDDDQRLGVFSSKTVFNLNGFRFIGIWIPEWVSPVYPIKSQPGISLNSKSPSNPETQFALKIDKSSETIDYSFSYFNGFSKIPNLTLSSIDSNGLNIDLTFDHIQSFGGDFAINLGDFGIRSEIAYTITTNSQGIDYFKQNNFLYAVIGIDRNILENFNLNLQALYRHIYNFQDQNSFTNLSLLSILQQQRILTQQEAQDQYGFTFRPNYKLWNQSLEIEAAIVYWFNKKDYFIKPKVNYSINDNWKGIIGAEIYGGPSDSFFGELKNASAFFTEVQYLF</sequence>
<dbReference type="Proteomes" id="UP000437748">
    <property type="component" value="Unassembled WGS sequence"/>
</dbReference>
<name>A0A6N6VVV1_9BACT</name>
<keyword evidence="1" id="KW-0472">Membrane</keyword>
<reference evidence="2 3" key="1">
    <citation type="submission" date="2019-10" db="EMBL/GenBank/DDBJ databases">
        <title>New species of Slilvanegrellaceae.</title>
        <authorList>
            <person name="Pitt A."/>
            <person name="Hahn M.W."/>
        </authorList>
    </citation>
    <scope>NUCLEOTIDE SEQUENCE [LARGE SCALE GENOMIC DNA]</scope>
    <source>
        <strain evidence="2 3">SP-Ram-0.45-NSY-1</strain>
    </source>
</reference>
<dbReference type="RefSeq" id="WP_153418263.1">
    <property type="nucleotide sequence ID" value="NZ_WFLM01000001.1"/>
</dbReference>
<keyword evidence="3" id="KW-1185">Reference proteome</keyword>
<evidence type="ECO:0008006" key="4">
    <source>
        <dbReference type="Google" id="ProtNLM"/>
    </source>
</evidence>
<feature type="transmembrane region" description="Helical" evidence="1">
    <location>
        <begin position="12"/>
        <end position="32"/>
    </location>
</feature>
<dbReference type="EMBL" id="WFLM01000001">
    <property type="protein sequence ID" value="KAB8040745.1"/>
    <property type="molecule type" value="Genomic_DNA"/>
</dbReference>
<evidence type="ECO:0000313" key="2">
    <source>
        <dbReference type="EMBL" id="KAB8040745.1"/>
    </source>
</evidence>
<keyword evidence="1" id="KW-0812">Transmembrane</keyword>
<evidence type="ECO:0000313" key="3">
    <source>
        <dbReference type="Proteomes" id="UP000437748"/>
    </source>
</evidence>
<comment type="caution">
    <text evidence="2">The sequence shown here is derived from an EMBL/GenBank/DDBJ whole genome shotgun (WGS) entry which is preliminary data.</text>
</comment>
<accession>A0A6N6VVV1</accession>